<evidence type="ECO:0000313" key="3">
    <source>
        <dbReference type="Proteomes" id="UP001165587"/>
    </source>
</evidence>
<dbReference type="EMBL" id="JANLCK010000013">
    <property type="protein sequence ID" value="MCS5727703.1"/>
    <property type="molecule type" value="Genomic_DNA"/>
</dbReference>
<reference evidence="2" key="1">
    <citation type="submission" date="2022-08" db="EMBL/GenBank/DDBJ databases">
        <authorList>
            <person name="Deng Y."/>
            <person name="Han X.-F."/>
            <person name="Zhang Y.-Q."/>
        </authorList>
    </citation>
    <scope>NUCLEOTIDE SEQUENCE</scope>
    <source>
        <strain evidence="2">CPCC 203407</strain>
    </source>
</reference>
<comment type="caution">
    <text evidence="2">The sequence shown here is derived from an EMBL/GenBank/DDBJ whole genome shotgun (WGS) entry which is preliminary data.</text>
</comment>
<dbReference type="AlphaFoldDB" id="A0AA42BWZ7"/>
<name>A0AA42BWZ7_9MICO</name>
<dbReference type="RefSeq" id="WP_259530717.1">
    <property type="nucleotide sequence ID" value="NZ_JANLCK010000013.1"/>
</dbReference>
<evidence type="ECO:0008006" key="4">
    <source>
        <dbReference type="Google" id="ProtNLM"/>
    </source>
</evidence>
<dbReference type="PROSITE" id="PS51257">
    <property type="entry name" value="PROKAR_LIPOPROTEIN"/>
    <property type="match status" value="1"/>
</dbReference>
<dbReference type="Proteomes" id="UP001165587">
    <property type="component" value="Unassembled WGS sequence"/>
</dbReference>
<protein>
    <recommendedName>
        <fullName evidence="4">Lipoprotein</fullName>
    </recommendedName>
</protein>
<gene>
    <name evidence="2" type="ORF">N1028_17545</name>
</gene>
<evidence type="ECO:0000256" key="1">
    <source>
        <dbReference type="SAM" id="SignalP"/>
    </source>
</evidence>
<feature type="signal peptide" evidence="1">
    <location>
        <begin position="1"/>
        <end position="17"/>
    </location>
</feature>
<feature type="chain" id="PRO_5041281510" description="Lipoprotein" evidence="1">
    <location>
        <begin position="18"/>
        <end position="154"/>
    </location>
</feature>
<keyword evidence="1" id="KW-0732">Signal</keyword>
<keyword evidence="3" id="KW-1185">Reference proteome</keyword>
<proteinExistence type="predicted"/>
<sequence length="154" mass="15269">MKRKVSVIIAISLGVLAAPALTGCIGNPVESIVEGAVEQSGGGEVDLNSDGGVPDGFPSEIPLYDGEIVGGLGAGNVTDGGGWTVVIAVDDLEASFTSINDQLVAAGFESSFSGFTEGTGSGMYSNGTYSVLLAVADDGSGQKTATYIVTGASQ</sequence>
<accession>A0AA42BWZ7</accession>
<evidence type="ECO:0000313" key="2">
    <source>
        <dbReference type="EMBL" id="MCS5727703.1"/>
    </source>
</evidence>
<organism evidence="2 3">
    <name type="scientific">Herbiconiux oxytropis</name>
    <dbReference type="NCBI Taxonomy" id="2970915"/>
    <lineage>
        <taxon>Bacteria</taxon>
        <taxon>Bacillati</taxon>
        <taxon>Actinomycetota</taxon>
        <taxon>Actinomycetes</taxon>
        <taxon>Micrococcales</taxon>
        <taxon>Microbacteriaceae</taxon>
        <taxon>Herbiconiux</taxon>
    </lineage>
</organism>